<geneLocation type="plasmid" evidence="2 3">
    <name>pFLIM03</name>
</geneLocation>
<dbReference type="EMBL" id="HE805918">
    <property type="protein sequence ID" value="CCH57697.1"/>
    <property type="molecule type" value="Genomic_DNA"/>
</dbReference>
<dbReference type="AlphaFoldDB" id="I2GU96"/>
<proteinExistence type="predicted"/>
<feature type="compositionally biased region" description="Basic and acidic residues" evidence="1">
    <location>
        <begin position="1"/>
        <end position="10"/>
    </location>
</feature>
<evidence type="ECO:0000256" key="1">
    <source>
        <dbReference type="SAM" id="MobiDB-lite"/>
    </source>
</evidence>
<keyword evidence="3" id="KW-1185">Reference proteome</keyword>
<organism evidence="2 3">
    <name type="scientific">Fibrisoma limi BUZ 3</name>
    <dbReference type="NCBI Taxonomy" id="1185876"/>
    <lineage>
        <taxon>Bacteria</taxon>
        <taxon>Pseudomonadati</taxon>
        <taxon>Bacteroidota</taxon>
        <taxon>Cytophagia</taxon>
        <taxon>Cytophagales</taxon>
        <taxon>Spirosomataceae</taxon>
        <taxon>Fibrisoma</taxon>
    </lineage>
</organism>
<sequence>MKSTRFDLKSKKVVGSRMPKNPVTDPKRVAGCGATGGTIVSTVSI</sequence>
<evidence type="ECO:0000313" key="2">
    <source>
        <dbReference type="EMBL" id="CCH57697.1"/>
    </source>
</evidence>
<feature type="region of interest" description="Disordered" evidence="1">
    <location>
        <begin position="1"/>
        <end position="29"/>
    </location>
</feature>
<accession>I2GU96</accession>
<gene>
    <name evidence="2" type="ORF">BN8_p06906</name>
</gene>
<reference evidence="2 3" key="1">
    <citation type="journal article" date="2012" name="J. Bacteriol.">
        <title>Genome Sequence of the Filamentous Bacterium Fibrisoma limi BUZ 3T.</title>
        <authorList>
            <person name="Filippini M."/>
            <person name="Qi W."/>
            <person name="Jaenicke S."/>
            <person name="Goesmann A."/>
            <person name="Smits T.H."/>
            <person name="Bagheri H.C."/>
        </authorList>
    </citation>
    <scope>NUCLEOTIDE SEQUENCE [LARGE SCALE GENOMIC DNA]</scope>
    <source>
        <strain evidence="3">BUZ 3T</strain>
        <plasmid evidence="2 3">pFLIM03</plasmid>
    </source>
</reference>
<evidence type="ECO:0000313" key="3">
    <source>
        <dbReference type="Proteomes" id="UP000009309"/>
    </source>
</evidence>
<keyword evidence="2" id="KW-0614">Plasmid</keyword>
<dbReference type="RefSeq" id="WP_015056859.1">
    <property type="nucleotide sequence ID" value="NC_019016.1"/>
</dbReference>
<dbReference type="Proteomes" id="UP000009309">
    <property type="component" value="Plasmid pFLIM03"/>
</dbReference>
<name>I2GU96_9BACT</name>
<protein>
    <submittedName>
        <fullName evidence="2">Uncharacterized protein</fullName>
    </submittedName>
</protein>